<feature type="domain" description="Co-chaperone DjlA N-terminal" evidence="2">
    <location>
        <begin position="500"/>
        <end position="607"/>
    </location>
</feature>
<dbReference type="EMBL" id="BMLT01000001">
    <property type="protein sequence ID" value="GGO76775.1"/>
    <property type="molecule type" value="Genomic_DNA"/>
</dbReference>
<feature type="domain" description="TerB N-terminal" evidence="3">
    <location>
        <begin position="89"/>
        <end position="292"/>
    </location>
</feature>
<reference evidence="5 6" key="1">
    <citation type="journal article" date="2014" name="Int. J. Syst. Evol. Microbiol.">
        <title>Complete genome sequence of Corynebacterium casei LMG S-19264T (=DSM 44701T), isolated from a smear-ripened cheese.</title>
        <authorList>
            <consortium name="US DOE Joint Genome Institute (JGI-PGF)"/>
            <person name="Walter F."/>
            <person name="Albersmeier A."/>
            <person name="Kalinowski J."/>
            <person name="Ruckert C."/>
        </authorList>
    </citation>
    <scope>NUCLEOTIDE SEQUENCE [LARGE SCALE GENOMIC DNA]</scope>
    <source>
        <strain evidence="5 6">CGMCC 1.7286</strain>
    </source>
</reference>
<dbReference type="InterPro" id="IPR007791">
    <property type="entry name" value="DjlA_N"/>
</dbReference>
<feature type="region of interest" description="Disordered" evidence="1">
    <location>
        <begin position="617"/>
        <end position="645"/>
    </location>
</feature>
<accession>A0A917Z898</accession>
<dbReference type="Pfam" id="PF05099">
    <property type="entry name" value="TerB"/>
    <property type="match status" value="1"/>
</dbReference>
<dbReference type="InterPro" id="IPR028932">
    <property type="entry name" value="TerB-C"/>
</dbReference>
<organism evidence="5 6">
    <name type="scientific">Marinobacterium nitratireducens</name>
    <dbReference type="NCBI Taxonomy" id="518897"/>
    <lineage>
        <taxon>Bacteria</taxon>
        <taxon>Pseudomonadati</taxon>
        <taxon>Pseudomonadota</taxon>
        <taxon>Gammaproteobacteria</taxon>
        <taxon>Oceanospirillales</taxon>
        <taxon>Oceanospirillaceae</taxon>
        <taxon>Marinobacterium</taxon>
    </lineage>
</organism>
<evidence type="ECO:0000259" key="4">
    <source>
        <dbReference type="Pfam" id="PF15615"/>
    </source>
</evidence>
<name>A0A917Z898_9GAMM</name>
<dbReference type="SUPFAM" id="SSF158682">
    <property type="entry name" value="TerB-like"/>
    <property type="match status" value="1"/>
</dbReference>
<proteinExistence type="predicted"/>
<dbReference type="InterPro" id="IPR029024">
    <property type="entry name" value="TerB-like"/>
</dbReference>
<dbReference type="RefSeq" id="WP_188857879.1">
    <property type="nucleotide sequence ID" value="NZ_BMLT01000001.1"/>
</dbReference>
<evidence type="ECO:0000313" key="5">
    <source>
        <dbReference type="EMBL" id="GGO76775.1"/>
    </source>
</evidence>
<evidence type="ECO:0000259" key="3">
    <source>
        <dbReference type="Pfam" id="PF13208"/>
    </source>
</evidence>
<dbReference type="InterPro" id="IPR025266">
    <property type="entry name" value="TerB_N"/>
</dbReference>
<keyword evidence="6" id="KW-1185">Reference proteome</keyword>
<dbReference type="Proteomes" id="UP000599578">
    <property type="component" value="Unassembled WGS sequence"/>
</dbReference>
<feature type="compositionally biased region" description="Polar residues" evidence="1">
    <location>
        <begin position="617"/>
        <end position="635"/>
    </location>
</feature>
<protein>
    <recommendedName>
        <fullName evidence="7">Tellurite resistance protein TerB</fullName>
    </recommendedName>
</protein>
<evidence type="ECO:0000313" key="6">
    <source>
        <dbReference type="Proteomes" id="UP000599578"/>
    </source>
</evidence>
<sequence>MEWIIVAVVLYIVFQAARKSTKKQTGGRASSSPKTARSRSAKSSGITLTVTTTSSLGRPRKDDVLSDFKLVDTLDQDIETPIAGRWIPLGDPVSIGGSLIKRGGFYLCDTNSLKGSRNEPSLVEINSQIVATDYSYEDPEISYYPRFSSLNARAKGAYITWLASSRDDPDTPITYVFLYFYGFERRFLVDHLNGERPLEKDELRTLFKELNRLKAVFSKNRSFKGYVSRLMDLMIVLEPDLFANVKQAYISGHNSLSLRYQVGLCALNNTPVGPALAYGWARYHPNYSVRAPARRCEDAFKSLFKIRYREQFGDGIKVKVNKRQLELHYRPASGALLGADLHLPQLNVPDPFELTGPQRKLEAVAEAITEELAPLSRYLGKEGHRPDDIEASLLLPKPLLERRLPPALAKISTVLKAHVETRDEMLPVASLWKLMGKSEPEKLNKGELELLSRTLDNLDIGFAPDPRVHHVKPDPKGKITLFPQDGAEKTALTPSLQEYATVVRLGTMVAAQNGAEGEEARALKTVIEENVHLSGADKKSLHAYLRWSLQAPINMTGVKKRIDSLDQEQRAVLSKLLIGVAMADGHASIDEIRQLERIYTTLGLDKTMVTRDIHEVSSYSAKQREQSSSPTTSVSPLAPADEPSATTTVAKALSGFILDEAVLALHESETRHAQSLLGDIFADDAGIPEEVDAEQSHEETQEALEYPEVEETALEGGELEGTEVFSGLDVPHQALAEDLISRISWPRSEVEALASARGLMTDGALEVLNEWAFDQFDAPLIEDQGDLIEIDQDTLDEIKAVREQD</sequence>
<dbReference type="Pfam" id="PF15615">
    <property type="entry name" value="TerB_C"/>
    <property type="match status" value="1"/>
</dbReference>
<feature type="compositionally biased region" description="Polar residues" evidence="1">
    <location>
        <begin position="23"/>
        <end position="35"/>
    </location>
</feature>
<evidence type="ECO:0000259" key="2">
    <source>
        <dbReference type="Pfam" id="PF05099"/>
    </source>
</evidence>
<dbReference type="Gene3D" id="1.10.3680.10">
    <property type="entry name" value="TerB-like"/>
    <property type="match status" value="1"/>
</dbReference>
<feature type="domain" description="TerB-C" evidence="4">
    <location>
        <begin position="646"/>
        <end position="798"/>
    </location>
</feature>
<evidence type="ECO:0000256" key="1">
    <source>
        <dbReference type="SAM" id="MobiDB-lite"/>
    </source>
</evidence>
<feature type="region of interest" description="Disordered" evidence="1">
    <location>
        <begin position="22"/>
        <end position="45"/>
    </location>
</feature>
<evidence type="ECO:0008006" key="7">
    <source>
        <dbReference type="Google" id="ProtNLM"/>
    </source>
</evidence>
<dbReference type="Pfam" id="PF13208">
    <property type="entry name" value="TerB_N"/>
    <property type="match status" value="1"/>
</dbReference>
<gene>
    <name evidence="5" type="ORF">GCM10011348_04780</name>
</gene>
<dbReference type="CDD" id="cd07176">
    <property type="entry name" value="terB"/>
    <property type="match status" value="1"/>
</dbReference>
<dbReference type="AlphaFoldDB" id="A0A917Z898"/>
<comment type="caution">
    <text evidence="5">The sequence shown here is derived from an EMBL/GenBank/DDBJ whole genome shotgun (WGS) entry which is preliminary data.</text>
</comment>